<evidence type="ECO:0000313" key="1">
    <source>
        <dbReference type="EMBL" id="KKM92714.1"/>
    </source>
</evidence>
<name>A0A0F9LCY4_9ZZZZ</name>
<dbReference type="EMBL" id="LAZR01006356">
    <property type="protein sequence ID" value="KKM92714.1"/>
    <property type="molecule type" value="Genomic_DNA"/>
</dbReference>
<dbReference type="AlphaFoldDB" id="A0A0F9LCY4"/>
<sequence>MTVNEKLIQFVEYLGTSQRKFTKACDLSEGALRGKNSIGADKLGRIKRIHPELNLEWVISDDDEGEMTLPAERINPELKESGVKYQIQGSIDKIVERKIANRFDELKGTLAELVANEIEKELERAKKMKPNKT</sequence>
<proteinExistence type="predicted"/>
<protein>
    <submittedName>
        <fullName evidence="1">Uncharacterized protein</fullName>
    </submittedName>
</protein>
<reference evidence="1" key="1">
    <citation type="journal article" date="2015" name="Nature">
        <title>Complex archaea that bridge the gap between prokaryotes and eukaryotes.</title>
        <authorList>
            <person name="Spang A."/>
            <person name="Saw J.H."/>
            <person name="Jorgensen S.L."/>
            <person name="Zaremba-Niedzwiedzka K."/>
            <person name="Martijn J."/>
            <person name="Lind A.E."/>
            <person name="van Eijk R."/>
            <person name="Schleper C."/>
            <person name="Guy L."/>
            <person name="Ettema T.J."/>
        </authorList>
    </citation>
    <scope>NUCLEOTIDE SEQUENCE</scope>
</reference>
<organism evidence="1">
    <name type="scientific">marine sediment metagenome</name>
    <dbReference type="NCBI Taxonomy" id="412755"/>
    <lineage>
        <taxon>unclassified sequences</taxon>
        <taxon>metagenomes</taxon>
        <taxon>ecological metagenomes</taxon>
    </lineage>
</organism>
<accession>A0A0F9LCY4</accession>
<gene>
    <name evidence="1" type="ORF">LCGC14_1215640</name>
</gene>
<comment type="caution">
    <text evidence="1">The sequence shown here is derived from an EMBL/GenBank/DDBJ whole genome shotgun (WGS) entry which is preliminary data.</text>
</comment>